<feature type="domain" description="Bacterial bifunctional deaminase-reductase C-terminal" evidence="1">
    <location>
        <begin position="17"/>
        <end position="94"/>
    </location>
</feature>
<dbReference type="AlphaFoldDB" id="A0A537LUQ3"/>
<dbReference type="Proteomes" id="UP000315217">
    <property type="component" value="Unassembled WGS sequence"/>
</dbReference>
<evidence type="ECO:0000313" key="2">
    <source>
        <dbReference type="EMBL" id="TMJ11736.1"/>
    </source>
</evidence>
<dbReference type="Gene3D" id="3.40.430.10">
    <property type="entry name" value="Dihydrofolate Reductase, subunit A"/>
    <property type="match status" value="1"/>
</dbReference>
<dbReference type="Pfam" id="PF01872">
    <property type="entry name" value="RibD_C"/>
    <property type="match status" value="1"/>
</dbReference>
<evidence type="ECO:0000313" key="3">
    <source>
        <dbReference type="Proteomes" id="UP000315217"/>
    </source>
</evidence>
<gene>
    <name evidence="2" type="ORF">E6G98_04390</name>
</gene>
<dbReference type="SUPFAM" id="SSF53597">
    <property type="entry name" value="Dihydrofolate reductase-like"/>
    <property type="match status" value="1"/>
</dbReference>
<name>A0A537LUQ3_9BACT</name>
<dbReference type="GO" id="GO:0008703">
    <property type="term" value="F:5-amino-6-(5-phosphoribosylamino)uracil reductase activity"/>
    <property type="evidence" value="ECO:0007669"/>
    <property type="project" value="InterPro"/>
</dbReference>
<dbReference type="InterPro" id="IPR050765">
    <property type="entry name" value="Riboflavin_Biosynth_HTPR"/>
</dbReference>
<reference evidence="2 3" key="1">
    <citation type="journal article" date="2019" name="Nat. Microbiol.">
        <title>Mediterranean grassland soil C-N compound turnover is dependent on rainfall and depth, and is mediated by genomically divergent microorganisms.</title>
        <authorList>
            <person name="Diamond S."/>
            <person name="Andeer P.F."/>
            <person name="Li Z."/>
            <person name="Crits-Christoph A."/>
            <person name="Burstein D."/>
            <person name="Anantharaman K."/>
            <person name="Lane K.R."/>
            <person name="Thomas B.C."/>
            <person name="Pan C."/>
            <person name="Northen T.R."/>
            <person name="Banfield J.F."/>
        </authorList>
    </citation>
    <scope>NUCLEOTIDE SEQUENCE [LARGE SCALE GENOMIC DNA]</scope>
    <source>
        <strain evidence="2">NP_1</strain>
    </source>
</reference>
<dbReference type="InterPro" id="IPR024072">
    <property type="entry name" value="DHFR-like_dom_sf"/>
</dbReference>
<feature type="non-terminal residue" evidence="2">
    <location>
        <position position="1"/>
    </location>
</feature>
<accession>A0A537LUQ3</accession>
<comment type="caution">
    <text evidence="2">The sequence shown here is derived from an EMBL/GenBank/DDBJ whole genome shotgun (WGS) entry which is preliminary data.</text>
</comment>
<sequence>STTLKSVTWRNSKLITEDIVGQVTKLKQQPGKNITILGSATLVRSLLRQGLLDQLGLLLHPIVVGTGKRLFEDWTAQAPLKLAESQVLSNGVLFLTYEPQGR</sequence>
<dbReference type="InterPro" id="IPR002734">
    <property type="entry name" value="RibDG_C"/>
</dbReference>
<protein>
    <submittedName>
        <fullName evidence="2">Dihydrofolate reductase</fullName>
    </submittedName>
</protein>
<evidence type="ECO:0000259" key="1">
    <source>
        <dbReference type="Pfam" id="PF01872"/>
    </source>
</evidence>
<organism evidence="2 3">
    <name type="scientific">Candidatus Segetimicrobium genomatis</name>
    <dbReference type="NCBI Taxonomy" id="2569760"/>
    <lineage>
        <taxon>Bacteria</taxon>
        <taxon>Bacillati</taxon>
        <taxon>Candidatus Sysuimicrobiota</taxon>
        <taxon>Candidatus Sysuimicrobiia</taxon>
        <taxon>Candidatus Sysuimicrobiales</taxon>
        <taxon>Candidatus Segetimicrobiaceae</taxon>
        <taxon>Candidatus Segetimicrobium</taxon>
    </lineage>
</organism>
<dbReference type="PANTHER" id="PTHR38011">
    <property type="entry name" value="DIHYDROFOLATE REDUCTASE FAMILY PROTEIN (AFU_ORTHOLOGUE AFUA_8G06820)"/>
    <property type="match status" value="1"/>
</dbReference>
<dbReference type="PANTHER" id="PTHR38011:SF11">
    <property type="entry name" value="2,5-DIAMINO-6-RIBOSYLAMINO-4(3H)-PYRIMIDINONE 5'-PHOSPHATE REDUCTASE"/>
    <property type="match status" value="1"/>
</dbReference>
<dbReference type="EMBL" id="VBAI01000049">
    <property type="protein sequence ID" value="TMJ11736.1"/>
    <property type="molecule type" value="Genomic_DNA"/>
</dbReference>
<dbReference type="GO" id="GO:0009231">
    <property type="term" value="P:riboflavin biosynthetic process"/>
    <property type="evidence" value="ECO:0007669"/>
    <property type="project" value="InterPro"/>
</dbReference>
<proteinExistence type="predicted"/>